<dbReference type="GO" id="GO:0003993">
    <property type="term" value="F:acid phosphatase activity"/>
    <property type="evidence" value="ECO:0007669"/>
    <property type="project" value="UniProtKB-EC"/>
</dbReference>
<feature type="chain" id="PRO_5032745292" description="Acid phosphatase" evidence="2">
    <location>
        <begin position="26"/>
        <end position="243"/>
    </location>
</feature>
<comment type="catalytic activity">
    <reaction evidence="1">
        <text>a phosphate monoester + H2O = an alcohol + phosphate</text>
        <dbReference type="Rhea" id="RHEA:15017"/>
        <dbReference type="ChEBI" id="CHEBI:15377"/>
        <dbReference type="ChEBI" id="CHEBI:30879"/>
        <dbReference type="ChEBI" id="CHEBI:43474"/>
        <dbReference type="ChEBI" id="CHEBI:67140"/>
        <dbReference type="EC" id="3.1.3.2"/>
    </reaction>
</comment>
<gene>
    <name evidence="4" type="ORF">HNR39_001014</name>
</gene>
<proteinExistence type="inferred from homology"/>
<evidence type="ECO:0000313" key="4">
    <source>
        <dbReference type="EMBL" id="MBB5199187.1"/>
    </source>
</evidence>
<keyword evidence="5" id="KW-1185">Reference proteome</keyword>
<dbReference type="CDD" id="cd03397">
    <property type="entry name" value="PAP2_acid_phosphatase"/>
    <property type="match status" value="1"/>
</dbReference>
<name>A0A840RLM8_9BURK</name>
<dbReference type="Pfam" id="PF01569">
    <property type="entry name" value="PAP2"/>
    <property type="match status" value="1"/>
</dbReference>
<reference evidence="4 5" key="1">
    <citation type="submission" date="2020-08" db="EMBL/GenBank/DDBJ databases">
        <title>Genomic Encyclopedia of Type Strains, Phase IV (KMG-IV): sequencing the most valuable type-strain genomes for metagenomic binning, comparative biology and taxonomic classification.</title>
        <authorList>
            <person name="Goeker M."/>
        </authorList>
    </citation>
    <scope>NUCLEOTIDE SEQUENCE [LARGE SCALE GENOMIC DNA]</scope>
    <source>
        <strain evidence="4 5">DSM 23240</strain>
    </source>
</reference>
<dbReference type="EC" id="3.1.3.2" evidence="1"/>
<accession>A0A840RLM8</accession>
<evidence type="ECO:0000259" key="3">
    <source>
        <dbReference type="SMART" id="SM00014"/>
    </source>
</evidence>
<dbReference type="PIRSF" id="PIRSF000897">
    <property type="entry name" value="Acid_Ptase_ClsA"/>
    <property type="match status" value="1"/>
</dbReference>
<evidence type="ECO:0000313" key="5">
    <source>
        <dbReference type="Proteomes" id="UP000571084"/>
    </source>
</evidence>
<keyword evidence="1 4" id="KW-0378">Hydrolase</keyword>
<comment type="similarity">
    <text evidence="1">Belongs to the class A bacterial acid phosphatase family.</text>
</comment>
<dbReference type="SMART" id="SM00014">
    <property type="entry name" value="acidPPc"/>
    <property type="match status" value="1"/>
</dbReference>
<comment type="caution">
    <text evidence="4">The sequence shown here is derived from an EMBL/GenBank/DDBJ whole genome shotgun (WGS) entry which is preliminary data.</text>
</comment>
<dbReference type="Gene3D" id="1.20.144.10">
    <property type="entry name" value="Phosphatidic acid phosphatase type 2/haloperoxidase"/>
    <property type="match status" value="1"/>
</dbReference>
<sequence length="243" mass="26446">MRRFSASLVFIIITALSVVSAPTHAKGAEPFISAKEIDLAKLLPPPPASESSQTKAELGEILTVQVTRTPEMVARAQADAVENIGRFSDILGPRFNVENLPKFSAFFARVVSSEGAVVDAPKKFWQRPRPYLASDLVKPVVKMTASGSYPSGHATAGTLMGIVLANMVPEKRSEIMLRAREYAHNRIVAGVHYPSDIEAGRIAGTLIAANLMTREDFNAEFATARAELRKELGLTDDKLKKEK</sequence>
<dbReference type="RefSeq" id="WP_168055371.1">
    <property type="nucleotide sequence ID" value="NZ_JAAOZT010000006.1"/>
</dbReference>
<dbReference type="AlphaFoldDB" id="A0A840RLM8"/>
<keyword evidence="2" id="KW-0732">Signal</keyword>
<feature type="signal peptide" evidence="2">
    <location>
        <begin position="1"/>
        <end position="25"/>
    </location>
</feature>
<evidence type="ECO:0000256" key="1">
    <source>
        <dbReference type="PIRNR" id="PIRNR000897"/>
    </source>
</evidence>
<dbReference type="GO" id="GO:0030288">
    <property type="term" value="C:outer membrane-bounded periplasmic space"/>
    <property type="evidence" value="ECO:0007669"/>
    <property type="project" value="InterPro"/>
</dbReference>
<dbReference type="EMBL" id="JACHHQ010000002">
    <property type="protein sequence ID" value="MBB5199187.1"/>
    <property type="molecule type" value="Genomic_DNA"/>
</dbReference>
<protein>
    <recommendedName>
        <fullName evidence="1">Acid phosphatase</fullName>
        <ecNumber evidence="1">3.1.3.2</ecNumber>
    </recommendedName>
</protein>
<dbReference type="InterPro" id="IPR036938">
    <property type="entry name" value="PAP2/HPO_sf"/>
</dbReference>
<dbReference type="InterPro" id="IPR000326">
    <property type="entry name" value="PAP2/HPO"/>
</dbReference>
<dbReference type="InterPro" id="IPR001011">
    <property type="entry name" value="Acid_Pase_classA_bac"/>
</dbReference>
<dbReference type="Proteomes" id="UP000571084">
    <property type="component" value="Unassembled WGS sequence"/>
</dbReference>
<evidence type="ECO:0000256" key="2">
    <source>
        <dbReference type="SAM" id="SignalP"/>
    </source>
</evidence>
<feature type="domain" description="Phosphatidic acid phosphatase type 2/haloperoxidase" evidence="3">
    <location>
        <begin position="102"/>
        <end position="212"/>
    </location>
</feature>
<dbReference type="SUPFAM" id="SSF48317">
    <property type="entry name" value="Acid phosphatase/Vanadium-dependent haloperoxidase"/>
    <property type="match status" value="1"/>
</dbReference>
<organism evidence="4 5">
    <name type="scientific">Glaciimonas immobilis</name>
    <dbReference type="NCBI Taxonomy" id="728004"/>
    <lineage>
        <taxon>Bacteria</taxon>
        <taxon>Pseudomonadati</taxon>
        <taxon>Pseudomonadota</taxon>
        <taxon>Betaproteobacteria</taxon>
        <taxon>Burkholderiales</taxon>
        <taxon>Oxalobacteraceae</taxon>
        <taxon>Glaciimonas</taxon>
    </lineage>
</organism>